<protein>
    <submittedName>
        <fullName evidence="7">MacS family sensor histidine kinase</fullName>
    </submittedName>
</protein>
<evidence type="ECO:0000256" key="4">
    <source>
        <dbReference type="SAM" id="Phobius"/>
    </source>
</evidence>
<keyword evidence="4" id="KW-0812">Transmembrane</keyword>
<name>A0ABV6NTF3_9ACTN</name>
<dbReference type="InterPro" id="IPR003594">
    <property type="entry name" value="HATPase_dom"/>
</dbReference>
<dbReference type="PANTHER" id="PTHR24421:SF61">
    <property type="entry name" value="OXYGEN SENSOR HISTIDINE KINASE NREB"/>
    <property type="match status" value="1"/>
</dbReference>
<evidence type="ECO:0000256" key="3">
    <source>
        <dbReference type="ARBA" id="ARBA00023012"/>
    </source>
</evidence>
<keyword evidence="1" id="KW-0808">Transferase</keyword>
<feature type="transmembrane region" description="Helical" evidence="4">
    <location>
        <begin position="87"/>
        <end position="106"/>
    </location>
</feature>
<evidence type="ECO:0000313" key="8">
    <source>
        <dbReference type="Proteomes" id="UP001589894"/>
    </source>
</evidence>
<feature type="domain" description="DUF5931" evidence="6">
    <location>
        <begin position="21"/>
        <end position="174"/>
    </location>
</feature>
<evidence type="ECO:0000256" key="1">
    <source>
        <dbReference type="ARBA" id="ARBA00022679"/>
    </source>
</evidence>
<keyword evidence="4" id="KW-0472">Membrane</keyword>
<keyword evidence="3" id="KW-0902">Two-component regulatory system</keyword>
<feature type="domain" description="Histidine kinase/HSP90-like ATPase" evidence="5">
    <location>
        <begin position="293"/>
        <end position="383"/>
    </location>
</feature>
<dbReference type="PANTHER" id="PTHR24421">
    <property type="entry name" value="NITRATE/NITRITE SENSOR PROTEIN NARX-RELATED"/>
    <property type="match status" value="1"/>
</dbReference>
<evidence type="ECO:0000259" key="6">
    <source>
        <dbReference type="Pfam" id="PF19354"/>
    </source>
</evidence>
<keyword evidence="2 7" id="KW-0418">Kinase</keyword>
<dbReference type="EMBL" id="JBHLUE010000004">
    <property type="protein sequence ID" value="MFC0563542.1"/>
    <property type="molecule type" value="Genomic_DNA"/>
</dbReference>
<evidence type="ECO:0000313" key="7">
    <source>
        <dbReference type="EMBL" id="MFC0563542.1"/>
    </source>
</evidence>
<dbReference type="InterPro" id="IPR050482">
    <property type="entry name" value="Sensor_HK_TwoCompSys"/>
</dbReference>
<dbReference type="NCBIfam" id="NF047322">
    <property type="entry name" value="HK_morpho_MacS"/>
    <property type="match status" value="1"/>
</dbReference>
<accession>A0ABV6NTF3</accession>
<keyword evidence="4" id="KW-1133">Transmembrane helix</keyword>
<dbReference type="InterPro" id="IPR045975">
    <property type="entry name" value="DUF5931"/>
</dbReference>
<evidence type="ECO:0000256" key="2">
    <source>
        <dbReference type="ARBA" id="ARBA00022777"/>
    </source>
</evidence>
<reference evidence="7 8" key="1">
    <citation type="submission" date="2024-09" db="EMBL/GenBank/DDBJ databases">
        <authorList>
            <person name="Sun Q."/>
            <person name="Mori K."/>
        </authorList>
    </citation>
    <scope>NUCLEOTIDE SEQUENCE [LARGE SCALE GENOMIC DNA]</scope>
    <source>
        <strain evidence="7 8">TBRC 2205</strain>
    </source>
</reference>
<keyword evidence="8" id="KW-1185">Reference proteome</keyword>
<dbReference type="SUPFAM" id="SSF55874">
    <property type="entry name" value="ATPase domain of HSP90 chaperone/DNA topoisomerase II/histidine kinase"/>
    <property type="match status" value="1"/>
</dbReference>
<dbReference type="Proteomes" id="UP001589894">
    <property type="component" value="Unassembled WGS sequence"/>
</dbReference>
<sequence>MVGWGWQRRVDPRPGPEADDVPLWRAIAVFRLGALLYVGLTAVVNLRSYRHPWLMWAELALMGVWTAAAIAGYATSRRRGPLLGTDLAVVLGCLLLTPLAAGAAAMGPGRPPVPPSAWMAGPVLAWAVAGGRRPAVAAALLIGAADVATHHRLTQTTLNGPVLLLLAGLGMGQLTRLIVDARQRLRQAVELDAATRERERLARGIHDSVLQVLALVQRRGAEIGGPAAELGRLAGAQEAALRELVAGRAPSAPAGGADLRAELGRYAAPDVSLSAPAEPVTLPAGAATAIAAATGAALDNVRRHCGPDARAWVLVEDEPDAVTVTIRDEGPGIPSGRLARAAADGRIGVAQSIRGRIRDAGGIVTITSTPGQGTEIELRVPRARPPVR</sequence>
<organism evidence="7 8">
    <name type="scientific">Plantactinospora siamensis</name>
    <dbReference type="NCBI Taxonomy" id="555372"/>
    <lineage>
        <taxon>Bacteria</taxon>
        <taxon>Bacillati</taxon>
        <taxon>Actinomycetota</taxon>
        <taxon>Actinomycetes</taxon>
        <taxon>Micromonosporales</taxon>
        <taxon>Micromonosporaceae</taxon>
        <taxon>Plantactinospora</taxon>
    </lineage>
</organism>
<comment type="caution">
    <text evidence="7">The sequence shown here is derived from an EMBL/GenBank/DDBJ whole genome shotgun (WGS) entry which is preliminary data.</text>
</comment>
<gene>
    <name evidence="7" type="primary">macS</name>
    <name evidence="7" type="ORF">ACFFHU_05090</name>
</gene>
<dbReference type="Gene3D" id="3.30.565.10">
    <property type="entry name" value="Histidine kinase-like ATPase, C-terminal domain"/>
    <property type="match status" value="1"/>
</dbReference>
<proteinExistence type="predicted"/>
<dbReference type="RefSeq" id="WP_377336214.1">
    <property type="nucleotide sequence ID" value="NZ_JBHLUE010000004.1"/>
</dbReference>
<dbReference type="GO" id="GO:0016301">
    <property type="term" value="F:kinase activity"/>
    <property type="evidence" value="ECO:0007669"/>
    <property type="project" value="UniProtKB-KW"/>
</dbReference>
<feature type="transmembrane region" description="Helical" evidence="4">
    <location>
        <begin position="53"/>
        <end position="75"/>
    </location>
</feature>
<dbReference type="Pfam" id="PF02518">
    <property type="entry name" value="HATPase_c"/>
    <property type="match status" value="1"/>
</dbReference>
<dbReference type="Pfam" id="PF19354">
    <property type="entry name" value="DUF5931"/>
    <property type="match status" value="1"/>
</dbReference>
<dbReference type="InterPro" id="IPR036890">
    <property type="entry name" value="HATPase_C_sf"/>
</dbReference>
<evidence type="ECO:0000259" key="5">
    <source>
        <dbReference type="Pfam" id="PF02518"/>
    </source>
</evidence>
<feature type="transmembrane region" description="Helical" evidence="4">
    <location>
        <begin position="23"/>
        <end position="46"/>
    </location>
</feature>